<dbReference type="AlphaFoldDB" id="A0AAV0MCP6"/>
<evidence type="ECO:0000256" key="1">
    <source>
        <dbReference type="SAM" id="MobiDB-lite"/>
    </source>
</evidence>
<sequence>MCPPPVSIPVAAESGSRLHSRHRPPSPCYSSALSLQVPTSPPTADVRIHTAPPSPCYSAPRLHIAASRRLQSCRPSVPPPSSFSSALRVVSHPANADGPHPPPTSWFLCSDPSPGGCLIRCNAGDTTAVLCLRRWHPTVFVARRRYHIGAIITMINCDLQQRSSVNI</sequence>
<name>A0AAV0MCP6_9ROSI</name>
<feature type="compositionally biased region" description="Polar residues" evidence="1">
    <location>
        <begin position="28"/>
        <end position="38"/>
    </location>
</feature>
<protein>
    <submittedName>
        <fullName evidence="2">Uncharacterized protein</fullName>
    </submittedName>
</protein>
<dbReference type="Proteomes" id="UP001154282">
    <property type="component" value="Unassembled WGS sequence"/>
</dbReference>
<keyword evidence="3" id="KW-1185">Reference proteome</keyword>
<proteinExistence type="predicted"/>
<dbReference type="EMBL" id="CAMGYJ010000007">
    <property type="protein sequence ID" value="CAI0444018.1"/>
    <property type="molecule type" value="Genomic_DNA"/>
</dbReference>
<evidence type="ECO:0000313" key="2">
    <source>
        <dbReference type="EMBL" id="CAI0444018.1"/>
    </source>
</evidence>
<feature type="region of interest" description="Disordered" evidence="1">
    <location>
        <begin position="12"/>
        <end position="45"/>
    </location>
</feature>
<organism evidence="2 3">
    <name type="scientific">Linum tenue</name>
    <dbReference type="NCBI Taxonomy" id="586396"/>
    <lineage>
        <taxon>Eukaryota</taxon>
        <taxon>Viridiplantae</taxon>
        <taxon>Streptophyta</taxon>
        <taxon>Embryophyta</taxon>
        <taxon>Tracheophyta</taxon>
        <taxon>Spermatophyta</taxon>
        <taxon>Magnoliopsida</taxon>
        <taxon>eudicotyledons</taxon>
        <taxon>Gunneridae</taxon>
        <taxon>Pentapetalae</taxon>
        <taxon>rosids</taxon>
        <taxon>fabids</taxon>
        <taxon>Malpighiales</taxon>
        <taxon>Linaceae</taxon>
        <taxon>Linum</taxon>
    </lineage>
</organism>
<comment type="caution">
    <text evidence="2">The sequence shown here is derived from an EMBL/GenBank/DDBJ whole genome shotgun (WGS) entry which is preliminary data.</text>
</comment>
<evidence type="ECO:0000313" key="3">
    <source>
        <dbReference type="Proteomes" id="UP001154282"/>
    </source>
</evidence>
<accession>A0AAV0MCP6</accession>
<gene>
    <name evidence="2" type="ORF">LITE_LOCUS27919</name>
</gene>
<reference evidence="2" key="1">
    <citation type="submission" date="2022-08" db="EMBL/GenBank/DDBJ databases">
        <authorList>
            <person name="Gutierrez-Valencia J."/>
        </authorList>
    </citation>
    <scope>NUCLEOTIDE SEQUENCE</scope>
</reference>